<feature type="region of interest" description="Disordered" evidence="1">
    <location>
        <begin position="288"/>
        <end position="326"/>
    </location>
</feature>
<comment type="caution">
    <text evidence="2">The sequence shown here is derived from an EMBL/GenBank/DDBJ whole genome shotgun (WGS) entry which is preliminary data.</text>
</comment>
<evidence type="ECO:0000313" key="3">
    <source>
        <dbReference type="Proteomes" id="UP000637423"/>
    </source>
</evidence>
<feature type="compositionally biased region" description="Low complexity" evidence="1">
    <location>
        <begin position="294"/>
        <end position="322"/>
    </location>
</feature>
<organism evidence="2 3">
    <name type="scientific">Undibacterium terreum</name>
    <dbReference type="NCBI Taxonomy" id="1224302"/>
    <lineage>
        <taxon>Bacteria</taxon>
        <taxon>Pseudomonadati</taxon>
        <taxon>Pseudomonadota</taxon>
        <taxon>Betaproteobacteria</taxon>
        <taxon>Burkholderiales</taxon>
        <taxon>Oxalobacteraceae</taxon>
        <taxon>Undibacterium</taxon>
    </lineage>
</organism>
<reference evidence="2" key="1">
    <citation type="journal article" date="2014" name="Int. J. Syst. Evol. Microbiol.">
        <title>Complete genome sequence of Corynebacterium casei LMG S-19264T (=DSM 44701T), isolated from a smear-ripened cheese.</title>
        <authorList>
            <consortium name="US DOE Joint Genome Institute (JGI-PGF)"/>
            <person name="Walter F."/>
            <person name="Albersmeier A."/>
            <person name="Kalinowski J."/>
            <person name="Ruckert C."/>
        </authorList>
    </citation>
    <scope>NUCLEOTIDE SEQUENCE</scope>
    <source>
        <strain evidence="2">CGMCC 1.10998</strain>
    </source>
</reference>
<dbReference type="EMBL" id="BMED01000001">
    <property type="protein sequence ID" value="GGC65545.1"/>
    <property type="molecule type" value="Genomic_DNA"/>
</dbReference>
<reference evidence="2" key="2">
    <citation type="submission" date="2020-09" db="EMBL/GenBank/DDBJ databases">
        <authorList>
            <person name="Sun Q."/>
            <person name="Zhou Y."/>
        </authorList>
    </citation>
    <scope>NUCLEOTIDE SEQUENCE</scope>
    <source>
        <strain evidence="2">CGMCC 1.10998</strain>
    </source>
</reference>
<feature type="compositionally biased region" description="Low complexity" evidence="1">
    <location>
        <begin position="142"/>
        <end position="153"/>
    </location>
</feature>
<dbReference type="Proteomes" id="UP000637423">
    <property type="component" value="Unassembled WGS sequence"/>
</dbReference>
<accession>A0A916U9J2</accession>
<dbReference type="AlphaFoldDB" id="A0A916U9J2"/>
<proteinExistence type="predicted"/>
<sequence>MGLILNSLFPKEEEDVSAMPDPGKGIDNLLEKYQFAKQLFDEGAGGADTKNAAPGQGQELDPEAVSKGLIGRAMYSYPADANKPPALEGAAAGSEPPGDQSDGARDAPVPAPELQAPQENDGAHFSDAHFEADRPGSGNSNAAPDSQPQAAAQVERATKSKLDELKPLVQSRTRAARAALETPAPVPSAPQKSNSVHFSDAHFEADRPRSSGGMLDSLRQGAEQAEGAIASGWDELKHLVQSRTRPAGSSKQNETAGDTGLGDRIVRELQTLKTGAADMLDKASHYFDKSQPDAGTGNAANVATNQAAGSPASAPASQAPNQFPGFDLGTKGGIQSFLNDMSRRVKAKEGVSDEELGMAKTLLSTYFGINRNTEGALKAWPPKEADRRFDRTADALLLPSRWAEAKGYLANAAKTVGVDPGILSKIANFESAGFHADARPISLTAKENKQRQFDGVMATSTAHGYGQFIDSSWTAALRKNGAKYGVADAASLDDKKAAAYRTDKKLQALMLAEFTKDNIKTGRALGGSDDDANVYALHNLGEPLGKEFLKALKADPDQNVSPVLSKAVIKNNSGLYGDGNISVQQAYENMGAAMRLGDQFADEIRR</sequence>
<name>A0A916U9J2_9BURK</name>
<evidence type="ECO:0000256" key="1">
    <source>
        <dbReference type="SAM" id="MobiDB-lite"/>
    </source>
</evidence>
<feature type="compositionally biased region" description="Basic and acidic residues" evidence="1">
    <location>
        <begin position="121"/>
        <end position="134"/>
    </location>
</feature>
<feature type="compositionally biased region" description="Polar residues" evidence="1">
    <location>
        <begin position="241"/>
        <end position="256"/>
    </location>
</feature>
<feature type="compositionally biased region" description="Basic and acidic residues" evidence="1">
    <location>
        <begin position="199"/>
        <end position="209"/>
    </location>
</feature>
<feature type="region of interest" description="Disordered" evidence="1">
    <location>
        <begin position="44"/>
        <end position="225"/>
    </location>
</feature>
<keyword evidence="3" id="KW-1185">Reference proteome</keyword>
<dbReference type="Gene3D" id="1.10.530.10">
    <property type="match status" value="1"/>
</dbReference>
<evidence type="ECO:0000313" key="2">
    <source>
        <dbReference type="EMBL" id="GGC65545.1"/>
    </source>
</evidence>
<dbReference type="RefSeq" id="WP_188564905.1">
    <property type="nucleotide sequence ID" value="NZ_BMED01000001.1"/>
</dbReference>
<feature type="region of interest" description="Disordered" evidence="1">
    <location>
        <begin position="1"/>
        <end position="25"/>
    </location>
</feature>
<feature type="region of interest" description="Disordered" evidence="1">
    <location>
        <begin position="241"/>
        <end position="262"/>
    </location>
</feature>
<feature type="compositionally biased region" description="Basic and acidic residues" evidence="1">
    <location>
        <begin position="156"/>
        <end position="166"/>
    </location>
</feature>
<protein>
    <submittedName>
        <fullName evidence="2">Uncharacterized protein</fullName>
    </submittedName>
</protein>
<gene>
    <name evidence="2" type="ORF">GCM10011396_10710</name>
</gene>